<evidence type="ECO:0000313" key="1">
    <source>
        <dbReference type="EMBL" id="GAB0131915.1"/>
    </source>
</evidence>
<protein>
    <recommendedName>
        <fullName evidence="3">Methyl transferase</fullName>
    </recommendedName>
</protein>
<sequence length="309" mass="36216">MSLIRADNQRCRRDSGPRRLVDGFWEYGRYYGSWRPRKYLFPIDAEELNRMDIFHKFFLVARDEALFASPLNPNRDQPLRILDLGTGTGIWAINVAEVTAVPPEIMVVDLHQIQPALIPLGISPLQFDIEEASWEPLMKDCDLVHIRMLYGSIQTDLWPEIYQKSFEHLKPGSGYIEHIEIDWVPRWDGNDVPPESSLHEWSQILLQGLDRFNRNARVDMGEVRITLDKAGFVDFREETIRCYVNPWSSERREREIARWFNLGLSQCLEAMSLMPMIEGLSMTKEQVKQLCDRVKKEICILRYHAYMTL</sequence>
<dbReference type="InterPro" id="IPR029063">
    <property type="entry name" value="SAM-dependent_MTases_sf"/>
</dbReference>
<dbReference type="Proteomes" id="UP001562357">
    <property type="component" value="Unassembled WGS sequence"/>
</dbReference>
<dbReference type="Gene3D" id="3.40.50.150">
    <property type="entry name" value="Vaccinia Virus protein VP39"/>
    <property type="match status" value="1"/>
</dbReference>
<keyword evidence="2" id="KW-1185">Reference proteome</keyword>
<comment type="caution">
    <text evidence="1">The sequence shown here is derived from an EMBL/GenBank/DDBJ whole genome shotgun (WGS) entry which is preliminary data.</text>
</comment>
<evidence type="ECO:0008006" key="3">
    <source>
        <dbReference type="Google" id="ProtNLM"/>
    </source>
</evidence>
<dbReference type="Pfam" id="PF13489">
    <property type="entry name" value="Methyltransf_23"/>
    <property type="match status" value="1"/>
</dbReference>
<dbReference type="SUPFAM" id="SSF53335">
    <property type="entry name" value="S-adenosyl-L-methionine-dependent methyltransferases"/>
    <property type="match status" value="1"/>
</dbReference>
<proteinExistence type="predicted"/>
<dbReference type="EMBL" id="BAAFGZ010000006">
    <property type="protein sequence ID" value="GAB0131915.1"/>
    <property type="molecule type" value="Genomic_DNA"/>
</dbReference>
<organism evidence="1 2">
    <name type="scientific">Epichloe bromicola</name>
    <dbReference type="NCBI Taxonomy" id="79588"/>
    <lineage>
        <taxon>Eukaryota</taxon>
        <taxon>Fungi</taxon>
        <taxon>Dikarya</taxon>
        <taxon>Ascomycota</taxon>
        <taxon>Pezizomycotina</taxon>
        <taxon>Sordariomycetes</taxon>
        <taxon>Hypocreomycetidae</taxon>
        <taxon>Hypocreales</taxon>
        <taxon>Clavicipitaceae</taxon>
        <taxon>Epichloe</taxon>
    </lineage>
</organism>
<dbReference type="CDD" id="cd02440">
    <property type="entry name" value="AdoMet_MTases"/>
    <property type="match status" value="1"/>
</dbReference>
<evidence type="ECO:0000313" key="2">
    <source>
        <dbReference type="Proteomes" id="UP001562357"/>
    </source>
</evidence>
<name>A0ABQ0CEP0_9HYPO</name>
<gene>
    <name evidence="1" type="primary">g368</name>
    <name evidence="1" type="ORF">EsDP_00000368</name>
</gene>
<reference evidence="2" key="1">
    <citation type="submission" date="2024-06" db="EMBL/GenBank/DDBJ databases">
        <title>Draft Genome Sequences of Epichloe bromicola Strains Isolated from Elymus ciliaris.</title>
        <authorList>
            <consortium name="Epichloe bromicola genome sequencing consortium"/>
            <person name="Miura A."/>
            <person name="Imano S."/>
            <person name="Ashida A."/>
            <person name="Sato I."/>
            <person name="Chiba S."/>
            <person name="Tanaka A."/>
            <person name="Camagna M."/>
            <person name="Takemoto D."/>
        </authorList>
    </citation>
    <scope>NUCLEOTIDE SEQUENCE [LARGE SCALE GENOMIC DNA]</scope>
    <source>
        <strain evidence="2">DP</strain>
    </source>
</reference>
<accession>A0ABQ0CEP0</accession>